<gene>
    <name evidence="2" type="ORF">IAB93_04680</name>
</gene>
<protein>
    <submittedName>
        <fullName evidence="2">Methyltransferase domain-containing protein</fullName>
    </submittedName>
</protein>
<comment type="caution">
    <text evidence="2">The sequence shown here is derived from an EMBL/GenBank/DDBJ whole genome shotgun (WGS) entry which is preliminary data.</text>
</comment>
<name>A0A9D9I3I4_9BACT</name>
<dbReference type="GO" id="GO:0008168">
    <property type="term" value="F:methyltransferase activity"/>
    <property type="evidence" value="ECO:0007669"/>
    <property type="project" value="UniProtKB-KW"/>
</dbReference>
<keyword evidence="2" id="KW-0489">Methyltransferase</keyword>
<keyword evidence="2" id="KW-0808">Transferase</keyword>
<proteinExistence type="predicted"/>
<sequence>MKINTDGVLLGAWCSVFPDDKNVLDIGTGTGVVALIVAQRLSEAKRGLPFCGSLSQDDSIIGIDIDDLSVQEAGLNFKNSPWKDNLRAEHCALGDFPSWKADLVVSNPPYFESETRSPSVRRKQARSTDTMSFREVLSYSQANLSDNGRVAMILPADYGKAVLFDASDKGLYLNRITFVSSKRGKPFSRVLTEFSLHRRPLVREEMYITEEDGKYGEEYIKKTSELYFKP</sequence>
<accession>A0A9D9I3I4</accession>
<dbReference type="GO" id="GO:0003676">
    <property type="term" value="F:nucleic acid binding"/>
    <property type="evidence" value="ECO:0007669"/>
    <property type="project" value="InterPro"/>
</dbReference>
<reference evidence="2" key="2">
    <citation type="journal article" date="2021" name="PeerJ">
        <title>Extensive microbial diversity within the chicken gut microbiome revealed by metagenomics and culture.</title>
        <authorList>
            <person name="Gilroy R."/>
            <person name="Ravi A."/>
            <person name="Getino M."/>
            <person name="Pursley I."/>
            <person name="Horton D.L."/>
            <person name="Alikhan N.F."/>
            <person name="Baker D."/>
            <person name="Gharbi K."/>
            <person name="Hall N."/>
            <person name="Watson M."/>
            <person name="Adriaenssens E.M."/>
            <person name="Foster-Nyarko E."/>
            <person name="Jarju S."/>
            <person name="Secka A."/>
            <person name="Antonio M."/>
            <person name="Oren A."/>
            <person name="Chaudhuri R.R."/>
            <person name="La Ragione R."/>
            <person name="Hildebrand F."/>
            <person name="Pallen M.J."/>
        </authorList>
    </citation>
    <scope>NUCLEOTIDE SEQUENCE</scope>
    <source>
        <strain evidence="2">10037</strain>
    </source>
</reference>
<dbReference type="InterPro" id="IPR050210">
    <property type="entry name" value="tRNA_Adenine-N(6)_MTase"/>
</dbReference>
<dbReference type="PRINTS" id="PR00507">
    <property type="entry name" value="N12N6MTFRASE"/>
</dbReference>
<dbReference type="EMBL" id="JADIME010000046">
    <property type="protein sequence ID" value="MBO8465276.1"/>
    <property type="molecule type" value="Genomic_DNA"/>
</dbReference>
<dbReference type="SUPFAM" id="SSF53335">
    <property type="entry name" value="S-adenosyl-L-methionine-dependent methyltransferases"/>
    <property type="match status" value="1"/>
</dbReference>
<evidence type="ECO:0000313" key="3">
    <source>
        <dbReference type="Proteomes" id="UP000823597"/>
    </source>
</evidence>
<dbReference type="AlphaFoldDB" id="A0A9D9I3I4"/>
<dbReference type="InterPro" id="IPR025714">
    <property type="entry name" value="Methyltranfer_dom"/>
</dbReference>
<dbReference type="Gene3D" id="3.40.50.150">
    <property type="entry name" value="Vaccinia Virus protein VP39"/>
    <property type="match status" value="1"/>
</dbReference>
<dbReference type="InterPro" id="IPR029063">
    <property type="entry name" value="SAM-dependent_MTases_sf"/>
</dbReference>
<dbReference type="PANTHER" id="PTHR47739:SF1">
    <property type="entry name" value="TRNA1(VAL) (ADENINE(37)-N6)-METHYLTRANSFERASE"/>
    <property type="match status" value="1"/>
</dbReference>
<organism evidence="2 3">
    <name type="scientific">Candidatus Merdivivens pullistercoris</name>
    <dbReference type="NCBI Taxonomy" id="2840873"/>
    <lineage>
        <taxon>Bacteria</taxon>
        <taxon>Pseudomonadati</taxon>
        <taxon>Bacteroidota</taxon>
        <taxon>Bacteroidia</taxon>
        <taxon>Bacteroidales</taxon>
        <taxon>Muribaculaceae</taxon>
        <taxon>Muribaculaceae incertae sedis</taxon>
        <taxon>Candidatus Merdivivens</taxon>
    </lineage>
</organism>
<dbReference type="PANTHER" id="PTHR47739">
    <property type="entry name" value="TRNA1(VAL) (ADENINE(37)-N6)-METHYLTRANSFERASE"/>
    <property type="match status" value="1"/>
</dbReference>
<dbReference type="GO" id="GO:0032259">
    <property type="term" value="P:methylation"/>
    <property type="evidence" value="ECO:0007669"/>
    <property type="project" value="UniProtKB-KW"/>
</dbReference>
<dbReference type="Pfam" id="PF13847">
    <property type="entry name" value="Methyltransf_31"/>
    <property type="match status" value="1"/>
</dbReference>
<reference evidence="2" key="1">
    <citation type="submission" date="2020-10" db="EMBL/GenBank/DDBJ databases">
        <authorList>
            <person name="Gilroy R."/>
        </authorList>
    </citation>
    <scope>NUCLEOTIDE SEQUENCE</scope>
    <source>
        <strain evidence="2">10037</strain>
    </source>
</reference>
<evidence type="ECO:0000313" key="2">
    <source>
        <dbReference type="EMBL" id="MBO8465276.1"/>
    </source>
</evidence>
<feature type="domain" description="Methyltransferase" evidence="1">
    <location>
        <begin position="20"/>
        <end position="108"/>
    </location>
</feature>
<evidence type="ECO:0000259" key="1">
    <source>
        <dbReference type="Pfam" id="PF13847"/>
    </source>
</evidence>
<dbReference type="InterPro" id="IPR002052">
    <property type="entry name" value="DNA_methylase_N6_adenine_CS"/>
</dbReference>
<dbReference type="Proteomes" id="UP000823597">
    <property type="component" value="Unassembled WGS sequence"/>
</dbReference>
<dbReference type="PROSITE" id="PS00092">
    <property type="entry name" value="N6_MTASE"/>
    <property type="match status" value="1"/>
</dbReference>